<dbReference type="AlphaFoldDB" id="A0A812SHH5"/>
<sequence>MEIEWVFLIAQENPKEDVVEEHLLRKKQEDERRVREQQQIAARMVPAPEPTVREARQASAFSKHVADRASQPQAARESEAKPEKAAKPKAKKANPRADKLDAQMAALEQLMAAEQQMGTPGTPATSYGAYGGCTPSLGNLGMLRSWADFQFNETSSFDDLRPPFAFLGH</sequence>
<keyword evidence="3" id="KW-1185">Reference proteome</keyword>
<feature type="compositionally biased region" description="Basic and acidic residues" evidence="1">
    <location>
        <begin position="76"/>
        <end position="86"/>
    </location>
</feature>
<evidence type="ECO:0000256" key="1">
    <source>
        <dbReference type="SAM" id="MobiDB-lite"/>
    </source>
</evidence>
<protein>
    <submittedName>
        <fullName evidence="2">Uncharacterized protein</fullName>
    </submittedName>
</protein>
<evidence type="ECO:0000313" key="2">
    <source>
        <dbReference type="EMBL" id="CAE7474170.1"/>
    </source>
</evidence>
<feature type="compositionally biased region" description="Basic and acidic residues" evidence="1">
    <location>
        <begin position="27"/>
        <end position="36"/>
    </location>
</feature>
<feature type="region of interest" description="Disordered" evidence="1">
    <location>
        <begin position="27"/>
        <end position="98"/>
    </location>
</feature>
<accession>A0A812SHH5</accession>
<reference evidence="2" key="1">
    <citation type="submission" date="2021-02" db="EMBL/GenBank/DDBJ databases">
        <authorList>
            <person name="Dougan E. K."/>
            <person name="Rhodes N."/>
            <person name="Thang M."/>
            <person name="Chan C."/>
        </authorList>
    </citation>
    <scope>NUCLEOTIDE SEQUENCE</scope>
</reference>
<evidence type="ECO:0000313" key="3">
    <source>
        <dbReference type="Proteomes" id="UP000604046"/>
    </source>
</evidence>
<organism evidence="2 3">
    <name type="scientific">Symbiodinium natans</name>
    <dbReference type="NCBI Taxonomy" id="878477"/>
    <lineage>
        <taxon>Eukaryota</taxon>
        <taxon>Sar</taxon>
        <taxon>Alveolata</taxon>
        <taxon>Dinophyceae</taxon>
        <taxon>Suessiales</taxon>
        <taxon>Symbiodiniaceae</taxon>
        <taxon>Symbiodinium</taxon>
    </lineage>
</organism>
<gene>
    <name evidence="2" type="ORF">SNAT2548_LOCUS26638</name>
</gene>
<dbReference type="Proteomes" id="UP000604046">
    <property type="component" value="Unassembled WGS sequence"/>
</dbReference>
<dbReference type="EMBL" id="CAJNDS010002436">
    <property type="protein sequence ID" value="CAE7474170.1"/>
    <property type="molecule type" value="Genomic_DNA"/>
</dbReference>
<proteinExistence type="predicted"/>
<comment type="caution">
    <text evidence="2">The sequence shown here is derived from an EMBL/GenBank/DDBJ whole genome shotgun (WGS) entry which is preliminary data.</text>
</comment>
<name>A0A812SHH5_9DINO</name>